<evidence type="ECO:0000256" key="2">
    <source>
        <dbReference type="ARBA" id="ARBA00022801"/>
    </source>
</evidence>
<dbReference type="SUPFAM" id="SSF56784">
    <property type="entry name" value="HAD-like"/>
    <property type="match status" value="1"/>
</dbReference>
<evidence type="ECO:0000313" key="4">
    <source>
        <dbReference type="Proteomes" id="UP000007391"/>
    </source>
</evidence>
<dbReference type="InterPro" id="IPR051540">
    <property type="entry name" value="S-2-haloacid_dehalogenase"/>
</dbReference>
<dbReference type="KEGG" id="ffo:FFONT_0801"/>
<dbReference type="InParanoid" id="I0A1D2"/>
<dbReference type="GO" id="GO:0016787">
    <property type="term" value="F:hydrolase activity"/>
    <property type="evidence" value="ECO:0007669"/>
    <property type="project" value="UniProtKB-KW"/>
</dbReference>
<evidence type="ECO:0000256" key="1">
    <source>
        <dbReference type="ARBA" id="ARBA00007958"/>
    </source>
</evidence>
<dbReference type="InterPro" id="IPR036412">
    <property type="entry name" value="HAD-like_sf"/>
</dbReference>
<dbReference type="InterPro" id="IPR023214">
    <property type="entry name" value="HAD_sf"/>
</dbReference>
<dbReference type="Gene3D" id="3.40.50.1000">
    <property type="entry name" value="HAD superfamily/HAD-like"/>
    <property type="match status" value="1"/>
</dbReference>
<sequence length="238" mass="26993">MVIPLIKALTFDVWDTILNEDKFYQLLSINIGKKLGKSGEEVFKNIMSIDRDAIKIRLEGGFKNIIYDTAEYFSNRLGLKNQEDLFNSVIEIIESEEICSLAFEDSISSIHEIKKMGMKIGLVGNVLFWPGMITRLILKRNGLLDYFDATIFQDEVGYQKPSKEIFQIASKRLNVSLNELGHIGDSLENDFVGAISSGMYGFLIKRDLNANYIELGKKAYAIRSLSFLSEIIKKINKA</sequence>
<name>I0A1D2_FERFK</name>
<proteinExistence type="inferred from homology"/>
<reference evidence="4" key="1">
    <citation type="submission" date="2012-03" db="EMBL/GenBank/DDBJ databases">
        <title>Fervidicoccus fontis complete genome analysis confirms its distinct phylogenetic position and predicts its environmental function.</title>
        <authorList>
            <person name="Lebedinsky A.V."/>
            <person name="Mardanov A.V."/>
            <person name="Gumerov V.M."/>
            <person name="Beletsky A.V."/>
            <person name="Kublanov I.V."/>
            <person name="Perevalova A.A."/>
            <person name="Bonch-Osmolovskaya E.A."/>
            <person name="Ravin N.V."/>
            <person name="Skryabin K.G."/>
        </authorList>
    </citation>
    <scope>NUCLEOTIDE SEQUENCE [LARGE SCALE GENOMIC DNA]</scope>
    <source>
        <strain evidence="4">DSM 19380 / VKM B-2539 / Kam940</strain>
    </source>
</reference>
<comment type="similarity">
    <text evidence="1">Belongs to the HAD-like hydrolase superfamily.</text>
</comment>
<keyword evidence="2 3" id="KW-0378">Hydrolase</keyword>
<dbReference type="InterPro" id="IPR006439">
    <property type="entry name" value="HAD-SF_hydro_IA"/>
</dbReference>
<evidence type="ECO:0000313" key="3">
    <source>
        <dbReference type="EMBL" id="AFH42789.1"/>
    </source>
</evidence>
<dbReference type="STRING" id="1163730.FFONT_0801"/>
<keyword evidence="4" id="KW-1185">Reference proteome</keyword>
<dbReference type="SFLD" id="SFLDS00003">
    <property type="entry name" value="Haloacid_Dehalogenase"/>
    <property type="match status" value="1"/>
</dbReference>
<dbReference type="NCBIfam" id="TIGR01549">
    <property type="entry name" value="HAD-SF-IA-v1"/>
    <property type="match status" value="1"/>
</dbReference>
<accession>I0A1D2</accession>
<dbReference type="PANTHER" id="PTHR43316:SF3">
    <property type="entry name" value="HALOACID DEHALOGENASE, TYPE II (AFU_ORTHOLOGUE AFUA_2G07750)-RELATED"/>
    <property type="match status" value="1"/>
</dbReference>
<dbReference type="Proteomes" id="UP000007391">
    <property type="component" value="Chromosome"/>
</dbReference>
<dbReference type="AlphaFoldDB" id="I0A1D2"/>
<dbReference type="HOGENOM" id="CLU_045011_8_3_2"/>
<dbReference type="PANTHER" id="PTHR43316">
    <property type="entry name" value="HYDROLASE, HALOACID DELAHOGENASE-RELATED"/>
    <property type="match status" value="1"/>
</dbReference>
<dbReference type="SFLD" id="SFLDG01129">
    <property type="entry name" value="C1.5:_HAD__Beta-PGM__Phosphata"/>
    <property type="match status" value="1"/>
</dbReference>
<protein>
    <submittedName>
        <fullName evidence="3">HAD-superfamily hydrolase, subfamily IA, variant 1</fullName>
    </submittedName>
</protein>
<gene>
    <name evidence="3" type="ordered locus">FFONT_0801</name>
</gene>
<organism evidence="3 4">
    <name type="scientific">Fervidicoccus fontis (strain DSM 19380 / JCM 18336 / VKM B-2539 / Kam940)</name>
    <dbReference type="NCBI Taxonomy" id="1163730"/>
    <lineage>
        <taxon>Archaea</taxon>
        <taxon>Thermoproteota</taxon>
        <taxon>Thermoprotei</taxon>
        <taxon>Fervidicoccales</taxon>
        <taxon>Fervidicoccaceae</taxon>
        <taxon>Fervidicoccus</taxon>
    </lineage>
</organism>
<reference evidence="3 4" key="2">
    <citation type="journal article" date="2014" name="Extremophiles">
        <title>Analysis of the complete genome of Fervidococcus fontis confirms the distinct phylogenetic position of the order Fervidicoccales and suggests its environmental function.</title>
        <authorList>
            <person name="Lebedinsky A.V."/>
            <person name="Mardanov A.V."/>
            <person name="Kublanov I.V."/>
            <person name="Gumerov V.M."/>
            <person name="Beletsky A.V."/>
            <person name="Perevalova A.A."/>
            <person name="Bidzhieva S.Kh."/>
            <person name="Bonch-Osmolovskaya E.A."/>
            <person name="Skryabin K.G."/>
            <person name="Ravin N.V."/>
        </authorList>
    </citation>
    <scope>NUCLEOTIDE SEQUENCE [LARGE SCALE GENOMIC DNA]</scope>
    <source>
        <strain evidence="4">DSM 19380 / VKM B-2539 / Kam940</strain>
    </source>
</reference>
<dbReference type="FunCoup" id="I0A1D2">
    <property type="interactions" value="35"/>
</dbReference>
<dbReference type="Pfam" id="PF00702">
    <property type="entry name" value="Hydrolase"/>
    <property type="match status" value="1"/>
</dbReference>
<dbReference type="Gene3D" id="1.10.150.400">
    <property type="match status" value="1"/>
</dbReference>
<dbReference type="EMBL" id="CP003423">
    <property type="protein sequence ID" value="AFH42789.1"/>
    <property type="molecule type" value="Genomic_DNA"/>
</dbReference>
<dbReference type="eggNOG" id="arCOG02291">
    <property type="taxonomic scope" value="Archaea"/>
</dbReference>